<dbReference type="InterPro" id="IPR029016">
    <property type="entry name" value="GAF-like_dom_sf"/>
</dbReference>
<keyword evidence="1" id="KW-1133">Transmembrane helix</keyword>
<keyword evidence="1" id="KW-0472">Membrane</keyword>
<feature type="transmembrane region" description="Helical" evidence="1">
    <location>
        <begin position="9"/>
        <end position="27"/>
    </location>
</feature>
<dbReference type="AlphaFoldDB" id="A0A0A2UPR9"/>
<feature type="transmembrane region" description="Helical" evidence="1">
    <location>
        <begin position="57"/>
        <end position="74"/>
    </location>
</feature>
<dbReference type="RefSeq" id="WP_052115125.1">
    <property type="nucleotide sequence ID" value="NZ_AVBG01000014.1"/>
</dbReference>
<reference evidence="2 3" key="1">
    <citation type="submission" date="2013-08" db="EMBL/GenBank/DDBJ databases">
        <title>Genome of Pontibacillus chungwhensis.</title>
        <authorList>
            <person name="Wang Q."/>
            <person name="Wang G."/>
        </authorList>
    </citation>
    <scope>NUCLEOTIDE SEQUENCE [LARGE SCALE GENOMIC DNA]</scope>
    <source>
        <strain evidence="2 3">BH030062</strain>
    </source>
</reference>
<dbReference type="SUPFAM" id="SSF55781">
    <property type="entry name" value="GAF domain-like"/>
    <property type="match status" value="1"/>
</dbReference>
<dbReference type="Proteomes" id="UP000030153">
    <property type="component" value="Unassembled WGS sequence"/>
</dbReference>
<evidence type="ECO:0000313" key="2">
    <source>
        <dbReference type="EMBL" id="KGP90282.1"/>
    </source>
</evidence>
<feature type="transmembrane region" description="Helical" evidence="1">
    <location>
        <begin position="33"/>
        <end position="50"/>
    </location>
</feature>
<keyword evidence="3" id="KW-1185">Reference proteome</keyword>
<comment type="caution">
    <text evidence="2">The sequence shown here is derived from an EMBL/GenBank/DDBJ whole genome shotgun (WGS) entry which is preliminary data.</text>
</comment>
<dbReference type="Gene3D" id="3.30.450.40">
    <property type="match status" value="1"/>
</dbReference>
<dbReference type="OrthoDB" id="2352976at2"/>
<evidence type="ECO:0000313" key="3">
    <source>
        <dbReference type="Proteomes" id="UP000030153"/>
    </source>
</evidence>
<feature type="transmembrane region" description="Helical" evidence="1">
    <location>
        <begin position="89"/>
        <end position="109"/>
    </location>
</feature>
<sequence length="411" mass="47847">MFYRQDRLWLKIVEVVGVFALIVLIDLVTGGEIVSSIPGILLLFVLLAALRYGVNTGLLAFLLLGVYRLFYSWLSGEDVLLLFYETDSLIAFMWLLYVALIAGLFSTSYREKYESLQFHKEEIEDENEYLKETVDLLEETQRMLQTKVLESDHSLSRIYQVGIALDQDHPELIRSEALNVFREVFKAKQMAIYHVDQSQRALRLLIKHDEENQLRQTILIEDRSSMYKRMFQGRTITIRNIEDPEDSPVLLAPLTFEGEIREIVLLQDIEFHSITAHQMQVLSLVLDWMSSRLQKAYTLQLEKEKPKMFSGTGVYKKQFFNELIEMEEKKAKEFGLPYLIGKIRLKSTVDVPIIEAEMMIRSHIREIDRLGYDAGKNELWFLFPGTEPAAREVVFPRIETVLRQKGVVYDA</sequence>
<evidence type="ECO:0008006" key="4">
    <source>
        <dbReference type="Google" id="ProtNLM"/>
    </source>
</evidence>
<dbReference type="EMBL" id="AVBG01000014">
    <property type="protein sequence ID" value="KGP90282.1"/>
    <property type="molecule type" value="Genomic_DNA"/>
</dbReference>
<name>A0A0A2UPR9_9BACI</name>
<keyword evidence="1" id="KW-0812">Transmembrane</keyword>
<dbReference type="STRING" id="1385513.N780_06230"/>
<dbReference type="eggNOG" id="COG0451">
    <property type="taxonomic scope" value="Bacteria"/>
</dbReference>
<organism evidence="2 3">
    <name type="scientific">Pontibacillus chungwhensis BH030062</name>
    <dbReference type="NCBI Taxonomy" id="1385513"/>
    <lineage>
        <taxon>Bacteria</taxon>
        <taxon>Bacillati</taxon>
        <taxon>Bacillota</taxon>
        <taxon>Bacilli</taxon>
        <taxon>Bacillales</taxon>
        <taxon>Bacillaceae</taxon>
        <taxon>Pontibacillus</taxon>
    </lineage>
</organism>
<protein>
    <recommendedName>
        <fullName evidence="4">GAF domain-containing protein</fullName>
    </recommendedName>
</protein>
<accession>A0A0A2UPR9</accession>
<evidence type="ECO:0000256" key="1">
    <source>
        <dbReference type="SAM" id="Phobius"/>
    </source>
</evidence>
<proteinExistence type="predicted"/>
<gene>
    <name evidence="2" type="ORF">N780_06230</name>
</gene>